<accession>A0A1H0LMH7</accession>
<dbReference type="Proteomes" id="UP000198793">
    <property type="component" value="Unassembled WGS sequence"/>
</dbReference>
<reference evidence="1 2" key="1">
    <citation type="submission" date="2016-10" db="EMBL/GenBank/DDBJ databases">
        <authorList>
            <person name="de Groot N.N."/>
        </authorList>
    </citation>
    <scope>NUCLEOTIDE SEQUENCE [LARGE SCALE GENOMIC DNA]</scope>
    <source>
        <strain evidence="2">L7-484,KACC 16230,DSM 25025</strain>
    </source>
</reference>
<proteinExistence type="predicted"/>
<name>A0A1H0LMH7_9HYPH</name>
<dbReference type="AlphaFoldDB" id="A0A1H0LMH7"/>
<dbReference type="EMBL" id="FNIT01000010">
    <property type="protein sequence ID" value="SDO69191.1"/>
    <property type="molecule type" value="Genomic_DNA"/>
</dbReference>
<organism evidence="1 2">
    <name type="scientific">Aureimonas jatrophae</name>
    <dbReference type="NCBI Taxonomy" id="1166073"/>
    <lineage>
        <taxon>Bacteria</taxon>
        <taxon>Pseudomonadati</taxon>
        <taxon>Pseudomonadota</taxon>
        <taxon>Alphaproteobacteria</taxon>
        <taxon>Hyphomicrobiales</taxon>
        <taxon>Aurantimonadaceae</taxon>
        <taxon>Aureimonas</taxon>
    </lineage>
</organism>
<gene>
    <name evidence="1" type="ORF">SAMN05192530_11097</name>
</gene>
<sequence length="117" mass="12779">MVGFLTLASVAAVATVAGVIIVRVGWFDDEPHFDWSGDQTSTCYQDHAQRYPTLSIAFSDGGRHAVLRFPNRDVRTTFQRGGLAGDVYRGDDIQLTLDPEAYVTGYGDQGIGPCQHD</sequence>
<evidence type="ECO:0000313" key="1">
    <source>
        <dbReference type="EMBL" id="SDO69191.1"/>
    </source>
</evidence>
<evidence type="ECO:0000313" key="2">
    <source>
        <dbReference type="Proteomes" id="UP000198793"/>
    </source>
</evidence>
<protein>
    <submittedName>
        <fullName evidence="1">Uncharacterized protein</fullName>
    </submittedName>
</protein>
<dbReference type="STRING" id="1166073.SAMN05192530_11097"/>
<keyword evidence="2" id="KW-1185">Reference proteome</keyword>